<name>A0ABQ4K4U9_9BACI</name>
<reference evidence="9 10" key="1">
    <citation type="submission" date="2021-03" db="EMBL/GenBank/DDBJ databases">
        <title>Antimicrobial resistance genes in bacteria isolated from Japanese honey, and their potential for conferring macrolide and lincosamide resistance in the American foulbrood pathogen Paenibacillus larvae.</title>
        <authorList>
            <person name="Okamoto M."/>
            <person name="Kumagai M."/>
            <person name="Kanamori H."/>
            <person name="Takamatsu D."/>
        </authorList>
    </citation>
    <scope>NUCLEOTIDE SEQUENCE [LARGE SCALE GENOMIC DNA]</scope>
    <source>
        <strain evidence="9 10">J1TS3</strain>
    </source>
</reference>
<evidence type="ECO:0000256" key="5">
    <source>
        <dbReference type="ARBA" id="ARBA00022692"/>
    </source>
</evidence>
<accession>A0ABQ4K4U9</accession>
<evidence type="ECO:0000256" key="6">
    <source>
        <dbReference type="ARBA" id="ARBA00022989"/>
    </source>
</evidence>
<feature type="transmembrane region" description="Helical" evidence="8">
    <location>
        <begin position="335"/>
        <end position="354"/>
    </location>
</feature>
<comment type="subcellular location">
    <subcellularLocation>
        <location evidence="1">Membrane</location>
        <topology evidence="1">Multi-pass membrane protein</topology>
    </subcellularLocation>
</comment>
<protein>
    <submittedName>
        <fullName evidence="9">Uncharacterized protein</fullName>
    </submittedName>
</protein>
<keyword evidence="7 8" id="KW-0472">Membrane</keyword>
<dbReference type="PANTHER" id="PTHR34975:SF2">
    <property type="entry name" value="SPORE GERMINATION PROTEIN A2"/>
    <property type="match status" value="1"/>
</dbReference>
<proteinExistence type="inferred from homology"/>
<organism evidence="9 10">
    <name type="scientific">Siminovitchia fordii</name>
    <dbReference type="NCBI Taxonomy" id="254759"/>
    <lineage>
        <taxon>Bacteria</taxon>
        <taxon>Bacillati</taxon>
        <taxon>Bacillota</taxon>
        <taxon>Bacilli</taxon>
        <taxon>Bacillales</taxon>
        <taxon>Bacillaceae</taxon>
        <taxon>Siminovitchia</taxon>
    </lineage>
</organism>
<keyword evidence="3" id="KW-0813">Transport</keyword>
<evidence type="ECO:0000256" key="2">
    <source>
        <dbReference type="ARBA" id="ARBA00007998"/>
    </source>
</evidence>
<sequence length="363" mass="40445">MIKVSDRKFGSRELFAIVYLSIGIKVTDTTPNLLLNIGSTASWAMPIISGIALIVPLLLLLPLMKKYETGLVEISYELTGKFFGNLIALVLFLIIFSGTVINSRSYVDIVITMYYPDTPVFALLFLFILGTTCYIAYLGIDNIGRASWVVGPIILVLSLLLIVFVSKNLDLEVLYPIAGPGVMPLIKGSLGYSSFFGDIIMVTVIYSHVRSFESFRTGALWGFGISSVKMVLYLATFVMLFDYSSVENIAFPYHHMTRLAMVGSLANHIEAVFLAMWFLGAALHFAIYLYLSALLLGKFLHFKQFKRLLLPLSGLTVMLGLLQDNFFQGVEARKLLLQSSSGFFILLPFFLWGLDRVKGRGKK</sequence>
<evidence type="ECO:0000256" key="3">
    <source>
        <dbReference type="ARBA" id="ARBA00022448"/>
    </source>
</evidence>
<feature type="transmembrane region" description="Helical" evidence="8">
    <location>
        <begin position="121"/>
        <end position="140"/>
    </location>
</feature>
<comment type="similarity">
    <text evidence="2">Belongs to the amino acid-polyamine-organocation (APC) superfamily. Spore germination protein (SGP) (TC 2.A.3.9) family.</text>
</comment>
<evidence type="ECO:0000256" key="4">
    <source>
        <dbReference type="ARBA" id="ARBA00022544"/>
    </source>
</evidence>
<dbReference type="Proteomes" id="UP000680279">
    <property type="component" value="Unassembled WGS sequence"/>
</dbReference>
<keyword evidence="10" id="KW-1185">Reference proteome</keyword>
<dbReference type="PANTHER" id="PTHR34975">
    <property type="entry name" value="SPORE GERMINATION PROTEIN A2"/>
    <property type="match status" value="1"/>
</dbReference>
<feature type="transmembrane region" description="Helical" evidence="8">
    <location>
        <begin position="271"/>
        <end position="296"/>
    </location>
</feature>
<feature type="transmembrane region" description="Helical" evidence="8">
    <location>
        <begin position="308"/>
        <end position="323"/>
    </location>
</feature>
<evidence type="ECO:0000313" key="9">
    <source>
        <dbReference type="EMBL" id="GIN20755.1"/>
    </source>
</evidence>
<dbReference type="Pfam" id="PF03845">
    <property type="entry name" value="Spore_permease"/>
    <property type="match status" value="1"/>
</dbReference>
<keyword evidence="6 8" id="KW-1133">Transmembrane helix</keyword>
<evidence type="ECO:0000256" key="1">
    <source>
        <dbReference type="ARBA" id="ARBA00004141"/>
    </source>
</evidence>
<feature type="transmembrane region" description="Helical" evidence="8">
    <location>
        <begin position="147"/>
        <end position="165"/>
    </location>
</feature>
<evidence type="ECO:0000256" key="8">
    <source>
        <dbReference type="SAM" id="Phobius"/>
    </source>
</evidence>
<evidence type="ECO:0000313" key="10">
    <source>
        <dbReference type="Proteomes" id="UP000680279"/>
    </source>
</evidence>
<dbReference type="InterPro" id="IPR004761">
    <property type="entry name" value="Spore_GerAB"/>
</dbReference>
<feature type="transmembrane region" description="Helical" evidence="8">
    <location>
        <begin position="185"/>
        <end position="206"/>
    </location>
</feature>
<keyword evidence="5 8" id="KW-0812">Transmembrane</keyword>
<comment type="caution">
    <text evidence="9">The sequence shown here is derived from an EMBL/GenBank/DDBJ whole genome shotgun (WGS) entry which is preliminary data.</text>
</comment>
<feature type="transmembrane region" description="Helical" evidence="8">
    <location>
        <begin position="218"/>
        <end position="241"/>
    </location>
</feature>
<keyword evidence="4" id="KW-0309">Germination</keyword>
<feature type="transmembrane region" description="Helical" evidence="8">
    <location>
        <begin position="43"/>
        <end position="61"/>
    </location>
</feature>
<dbReference type="EMBL" id="BOQT01000005">
    <property type="protein sequence ID" value="GIN20755.1"/>
    <property type="molecule type" value="Genomic_DNA"/>
</dbReference>
<gene>
    <name evidence="9" type="ORF">J1TS3_18890</name>
</gene>
<dbReference type="RefSeq" id="WP_212962851.1">
    <property type="nucleotide sequence ID" value="NZ_BOQT01000005.1"/>
</dbReference>
<feature type="transmembrane region" description="Helical" evidence="8">
    <location>
        <begin position="82"/>
        <end position="101"/>
    </location>
</feature>
<evidence type="ECO:0000256" key="7">
    <source>
        <dbReference type="ARBA" id="ARBA00023136"/>
    </source>
</evidence>